<evidence type="ECO:0008006" key="3">
    <source>
        <dbReference type="Google" id="ProtNLM"/>
    </source>
</evidence>
<sequence>MELGILSLESSFTTPFCEFTYLLELQVSNSSCTFNYFYMKGVGLVGIKENNRIHTHIQGEKKAGYQVYRTYGCKDLQYDMTIRKCTYREVYEFIHSNFKLPKRKITNGSIRLEAEIDENGKFKMRTKIENTDPKYQAQELEAIRVLNSMPHFIPAKFYEKASSGTFILPLEFRKRKIRSTEWHLNNLFPKGNTN</sequence>
<dbReference type="RefSeq" id="WP_144017406.1">
    <property type="nucleotide sequence ID" value="NZ_FZPD01000004.1"/>
</dbReference>
<dbReference type="OrthoDB" id="835726at2"/>
<evidence type="ECO:0000313" key="2">
    <source>
        <dbReference type="Proteomes" id="UP000198393"/>
    </source>
</evidence>
<dbReference type="Proteomes" id="UP000198393">
    <property type="component" value="Unassembled WGS sequence"/>
</dbReference>
<dbReference type="AlphaFoldDB" id="A0A239K2R1"/>
<accession>A0A239K2R1</accession>
<keyword evidence="2" id="KW-1185">Reference proteome</keyword>
<organism evidence="1 2">
    <name type="scientific">Ekhidna lutea</name>
    <dbReference type="NCBI Taxonomy" id="447679"/>
    <lineage>
        <taxon>Bacteria</taxon>
        <taxon>Pseudomonadati</taxon>
        <taxon>Bacteroidota</taxon>
        <taxon>Cytophagia</taxon>
        <taxon>Cytophagales</taxon>
        <taxon>Reichenbachiellaceae</taxon>
        <taxon>Ekhidna</taxon>
    </lineage>
</organism>
<dbReference type="EMBL" id="FZPD01000004">
    <property type="protein sequence ID" value="SNT12019.1"/>
    <property type="molecule type" value="Genomic_DNA"/>
</dbReference>
<evidence type="ECO:0000313" key="1">
    <source>
        <dbReference type="EMBL" id="SNT12019.1"/>
    </source>
</evidence>
<gene>
    <name evidence="1" type="ORF">SAMN05421640_2367</name>
</gene>
<protein>
    <recommendedName>
        <fullName evidence="3">TonB protein C-terminal</fullName>
    </recommendedName>
</protein>
<name>A0A239K2R1_EKHLU</name>
<proteinExistence type="predicted"/>
<reference evidence="1 2" key="1">
    <citation type="submission" date="2017-06" db="EMBL/GenBank/DDBJ databases">
        <authorList>
            <person name="Kim H.J."/>
            <person name="Triplett B.A."/>
        </authorList>
    </citation>
    <scope>NUCLEOTIDE SEQUENCE [LARGE SCALE GENOMIC DNA]</scope>
    <source>
        <strain evidence="1 2">DSM 19307</strain>
    </source>
</reference>